<protein>
    <submittedName>
        <fullName evidence="12">OmpA family protein</fullName>
    </submittedName>
</protein>
<evidence type="ECO:0000256" key="1">
    <source>
        <dbReference type="ARBA" id="ARBA00004571"/>
    </source>
</evidence>
<dbReference type="InterPro" id="IPR028974">
    <property type="entry name" value="TSP_type-3_rpt"/>
</dbReference>
<dbReference type="PRINTS" id="PR01021">
    <property type="entry name" value="OMPADOMAIN"/>
</dbReference>
<gene>
    <name evidence="12" type="ORF">GCM10025791_08730</name>
</gene>
<comment type="subcellular location">
    <subcellularLocation>
        <location evidence="1">Cell outer membrane</location>
        <topology evidence="1">Multi-pass membrane protein</topology>
    </subcellularLocation>
</comment>
<dbReference type="GO" id="GO:0046930">
    <property type="term" value="C:pore complex"/>
    <property type="evidence" value="ECO:0007669"/>
    <property type="project" value="UniProtKB-KW"/>
</dbReference>
<keyword evidence="7 9" id="KW-0472">Membrane</keyword>
<evidence type="ECO:0000256" key="4">
    <source>
        <dbReference type="ARBA" id="ARBA00022692"/>
    </source>
</evidence>
<dbReference type="Gene3D" id="3.30.1330.60">
    <property type="entry name" value="OmpA-like domain"/>
    <property type="match status" value="1"/>
</dbReference>
<sequence>MRKLALATALSVCTGTAFNAVAEDGGSHFTLTPGLGYYNFDSERSLDDATALSAAFGYEFDSPWALELVYMMANTDSDTATSVDVDHDQYRLDALYYFNRGSGVQPYLASGIGRGSFETDTADMDETMANLGGGFRFFVQDNTAIRTDIRAIYGDDDSTWDYVATLGLNLIFGSSGGSASKMMEPVAAAAAPTEAAPALDSDGDGVADNLDQCADTAAGMAVDSVGCPTDNDGDGVANADDQCPDTEAGAKVDEVGCYLELLEAKEVRLAVQFATMSDEVREEYMPEVEKVAEFMRAYVNTDVIIEGHTDDRGAEAFNLELSERRAKSVAAVLTNRFGIDASRVTAIGYGESRPLVDNQTAENRAKNRRVVAVVTAQVKTRVQ</sequence>
<dbReference type="EMBL" id="BAABLX010000007">
    <property type="protein sequence ID" value="GAA4934169.1"/>
    <property type="molecule type" value="Genomic_DNA"/>
</dbReference>
<dbReference type="InterPro" id="IPR006664">
    <property type="entry name" value="OMP_bac"/>
</dbReference>
<comment type="caution">
    <text evidence="12">The sequence shown here is derived from an EMBL/GenBank/DDBJ whole genome shotgun (WGS) entry which is preliminary data.</text>
</comment>
<feature type="chain" id="PRO_5043752531" evidence="10">
    <location>
        <begin position="23"/>
        <end position="383"/>
    </location>
</feature>
<keyword evidence="10" id="KW-0732">Signal</keyword>
<reference evidence="13" key="1">
    <citation type="journal article" date="2019" name="Int. J. Syst. Evol. Microbiol.">
        <title>The Global Catalogue of Microorganisms (GCM) 10K type strain sequencing project: providing services to taxonomists for standard genome sequencing and annotation.</title>
        <authorList>
            <consortium name="The Broad Institute Genomics Platform"/>
            <consortium name="The Broad Institute Genome Sequencing Center for Infectious Disease"/>
            <person name="Wu L."/>
            <person name="Ma J."/>
        </authorList>
    </citation>
    <scope>NUCLEOTIDE SEQUENCE [LARGE SCALE GENOMIC DNA]</scope>
    <source>
        <strain evidence="13">JCM 19134</strain>
    </source>
</reference>
<dbReference type="Pfam" id="PF00691">
    <property type="entry name" value="OmpA"/>
    <property type="match status" value="1"/>
</dbReference>
<keyword evidence="6" id="KW-0626">Porin</keyword>
<dbReference type="RefSeq" id="WP_345417632.1">
    <property type="nucleotide sequence ID" value="NZ_AP031496.1"/>
</dbReference>
<dbReference type="InterPro" id="IPR011250">
    <property type="entry name" value="OMP/PagP_B-barrel"/>
</dbReference>
<evidence type="ECO:0000256" key="8">
    <source>
        <dbReference type="ARBA" id="ARBA00023237"/>
    </source>
</evidence>
<dbReference type="SUPFAM" id="SSF103088">
    <property type="entry name" value="OmpA-like"/>
    <property type="match status" value="1"/>
</dbReference>
<dbReference type="GO" id="GO:0015288">
    <property type="term" value="F:porin activity"/>
    <property type="evidence" value="ECO:0007669"/>
    <property type="project" value="UniProtKB-KW"/>
</dbReference>
<proteinExistence type="predicted"/>
<evidence type="ECO:0000256" key="3">
    <source>
        <dbReference type="ARBA" id="ARBA00022452"/>
    </source>
</evidence>
<evidence type="ECO:0000259" key="11">
    <source>
        <dbReference type="PROSITE" id="PS51123"/>
    </source>
</evidence>
<dbReference type="InterPro" id="IPR036737">
    <property type="entry name" value="OmpA-like_sf"/>
</dbReference>
<evidence type="ECO:0000256" key="10">
    <source>
        <dbReference type="SAM" id="SignalP"/>
    </source>
</evidence>
<dbReference type="PROSITE" id="PS51123">
    <property type="entry name" value="OMPA_2"/>
    <property type="match status" value="1"/>
</dbReference>
<dbReference type="GO" id="GO:0005509">
    <property type="term" value="F:calcium ion binding"/>
    <property type="evidence" value="ECO:0007669"/>
    <property type="project" value="InterPro"/>
</dbReference>
<evidence type="ECO:0000313" key="13">
    <source>
        <dbReference type="Proteomes" id="UP001409585"/>
    </source>
</evidence>
<dbReference type="InterPro" id="IPR050330">
    <property type="entry name" value="Bact_OuterMem_StrucFunc"/>
</dbReference>
<evidence type="ECO:0000256" key="2">
    <source>
        <dbReference type="ARBA" id="ARBA00022448"/>
    </source>
</evidence>
<dbReference type="AlphaFoldDB" id="A0AAV3TZ19"/>
<dbReference type="InterPro" id="IPR008722">
    <property type="entry name" value="OprF_membrane_N"/>
</dbReference>
<feature type="domain" description="OmpA-like" evidence="11">
    <location>
        <begin position="260"/>
        <end position="378"/>
    </location>
</feature>
<evidence type="ECO:0000256" key="6">
    <source>
        <dbReference type="ARBA" id="ARBA00023114"/>
    </source>
</evidence>
<dbReference type="InterPro" id="IPR006665">
    <property type="entry name" value="OmpA-like"/>
</dbReference>
<evidence type="ECO:0000313" key="12">
    <source>
        <dbReference type="EMBL" id="GAA4934169.1"/>
    </source>
</evidence>
<organism evidence="12 13">
    <name type="scientific">Halioxenophilus aromaticivorans</name>
    <dbReference type="NCBI Taxonomy" id="1306992"/>
    <lineage>
        <taxon>Bacteria</taxon>
        <taxon>Pseudomonadati</taxon>
        <taxon>Pseudomonadota</taxon>
        <taxon>Gammaproteobacteria</taxon>
        <taxon>Alteromonadales</taxon>
        <taxon>Alteromonadaceae</taxon>
        <taxon>Halioxenophilus</taxon>
    </lineage>
</organism>
<name>A0AAV3TZ19_9ALTE</name>
<feature type="signal peptide" evidence="10">
    <location>
        <begin position="1"/>
        <end position="22"/>
    </location>
</feature>
<dbReference type="PANTHER" id="PTHR30329">
    <property type="entry name" value="STATOR ELEMENT OF FLAGELLAR MOTOR COMPLEX"/>
    <property type="match status" value="1"/>
</dbReference>
<dbReference type="Pfam" id="PF05736">
    <property type="entry name" value="OprF"/>
    <property type="match status" value="1"/>
</dbReference>
<dbReference type="GO" id="GO:0006811">
    <property type="term" value="P:monoatomic ion transport"/>
    <property type="evidence" value="ECO:0007669"/>
    <property type="project" value="UniProtKB-KW"/>
</dbReference>
<dbReference type="SUPFAM" id="SSF103647">
    <property type="entry name" value="TSP type-3 repeat"/>
    <property type="match status" value="1"/>
</dbReference>
<keyword evidence="4" id="KW-0812">Transmembrane</keyword>
<dbReference type="Proteomes" id="UP001409585">
    <property type="component" value="Unassembled WGS sequence"/>
</dbReference>
<evidence type="ECO:0000256" key="5">
    <source>
        <dbReference type="ARBA" id="ARBA00023065"/>
    </source>
</evidence>
<evidence type="ECO:0000256" key="9">
    <source>
        <dbReference type="PROSITE-ProRule" id="PRU00473"/>
    </source>
</evidence>
<dbReference type="Gene3D" id="2.40.160.20">
    <property type="match status" value="1"/>
</dbReference>
<keyword evidence="8" id="KW-0998">Cell outer membrane</keyword>
<evidence type="ECO:0000256" key="7">
    <source>
        <dbReference type="ARBA" id="ARBA00023136"/>
    </source>
</evidence>
<dbReference type="GO" id="GO:0009279">
    <property type="term" value="C:cell outer membrane"/>
    <property type="evidence" value="ECO:0007669"/>
    <property type="project" value="UniProtKB-SubCell"/>
</dbReference>
<keyword evidence="13" id="KW-1185">Reference proteome</keyword>
<accession>A0AAV3TZ19</accession>
<keyword evidence="2" id="KW-0813">Transport</keyword>
<keyword evidence="3" id="KW-1134">Transmembrane beta strand</keyword>
<keyword evidence="5" id="KW-0406">Ion transport</keyword>
<dbReference type="SUPFAM" id="SSF56925">
    <property type="entry name" value="OMPA-like"/>
    <property type="match status" value="1"/>
</dbReference>
<dbReference type="PANTHER" id="PTHR30329:SF21">
    <property type="entry name" value="LIPOPROTEIN YIAD-RELATED"/>
    <property type="match status" value="1"/>
</dbReference>
<dbReference type="CDD" id="cd07185">
    <property type="entry name" value="OmpA_C-like"/>
    <property type="match status" value="1"/>
</dbReference>